<dbReference type="OrthoDB" id="2125770at2759"/>
<gene>
    <name evidence="2" type="ORF">A6R68_22561</name>
</gene>
<dbReference type="STRING" id="56216.A0A1A6HZ03"/>
<dbReference type="EMBL" id="LZPO01006479">
    <property type="protein sequence ID" value="OBS83449.1"/>
    <property type="molecule type" value="Genomic_DNA"/>
</dbReference>
<evidence type="ECO:0000313" key="2">
    <source>
        <dbReference type="EMBL" id="OBS83449.1"/>
    </source>
</evidence>
<reference evidence="2 3" key="1">
    <citation type="submission" date="2016-06" db="EMBL/GenBank/DDBJ databases">
        <title>The Draft Genome Sequence and Annotation of the Desert Woodrat Neotoma lepida.</title>
        <authorList>
            <person name="Campbell M."/>
            <person name="Oakeson K.F."/>
            <person name="Yandell M."/>
            <person name="Halpert J.R."/>
            <person name="Dearing D."/>
        </authorList>
    </citation>
    <scope>NUCLEOTIDE SEQUENCE [LARGE SCALE GENOMIC DNA]</scope>
    <source>
        <strain evidence="2">417</strain>
        <tissue evidence="2">Liver</tissue>
    </source>
</reference>
<dbReference type="GO" id="GO:1905515">
    <property type="term" value="P:non-motile cilium assembly"/>
    <property type="evidence" value="ECO:0007669"/>
    <property type="project" value="TreeGrafter"/>
</dbReference>
<dbReference type="PANTHER" id="PTHR14164">
    <property type="entry name" value="PERICENTRIOLAR MATERIAL 1-RELATED"/>
    <property type="match status" value="1"/>
</dbReference>
<dbReference type="GO" id="GO:0034454">
    <property type="term" value="P:microtubule anchoring at centrosome"/>
    <property type="evidence" value="ECO:0007669"/>
    <property type="project" value="InterPro"/>
</dbReference>
<feature type="region of interest" description="Disordered" evidence="1">
    <location>
        <begin position="98"/>
        <end position="123"/>
    </location>
</feature>
<accession>A0A1A6HZ03</accession>
<dbReference type="GO" id="GO:0036064">
    <property type="term" value="C:ciliary basal body"/>
    <property type="evidence" value="ECO:0007669"/>
    <property type="project" value="TreeGrafter"/>
</dbReference>
<feature type="region of interest" description="Disordered" evidence="1">
    <location>
        <begin position="189"/>
        <end position="224"/>
    </location>
</feature>
<dbReference type="Proteomes" id="UP000092124">
    <property type="component" value="Unassembled WGS sequence"/>
</dbReference>
<dbReference type="GO" id="GO:0071539">
    <property type="term" value="P:protein localization to centrosome"/>
    <property type="evidence" value="ECO:0007669"/>
    <property type="project" value="InterPro"/>
</dbReference>
<feature type="compositionally biased region" description="Low complexity" evidence="1">
    <location>
        <begin position="203"/>
        <end position="214"/>
    </location>
</feature>
<protein>
    <submittedName>
        <fullName evidence="2">Uncharacterized protein</fullName>
    </submittedName>
</protein>
<dbReference type="GO" id="GO:0034451">
    <property type="term" value="C:centriolar satellite"/>
    <property type="evidence" value="ECO:0007669"/>
    <property type="project" value="TreeGrafter"/>
</dbReference>
<keyword evidence="3" id="KW-1185">Reference proteome</keyword>
<evidence type="ECO:0000256" key="1">
    <source>
        <dbReference type="SAM" id="MobiDB-lite"/>
    </source>
</evidence>
<feature type="compositionally biased region" description="Acidic residues" evidence="1">
    <location>
        <begin position="101"/>
        <end position="110"/>
    </location>
</feature>
<dbReference type="PANTHER" id="PTHR14164:SF12">
    <property type="entry name" value="PERICENTRIOLAR MATERIAL 1 PROTEIN"/>
    <property type="match status" value="1"/>
</dbReference>
<dbReference type="InterPro" id="IPR024138">
    <property type="entry name" value="Pericentriolar_Pcm1"/>
</dbReference>
<sequence length="250" mass="27806">MPSTSLQRSGDKRSSTVALSAPVGFAPVVNGESNSLIASVPCPATSLVSQNECENEGHLNPAEKLQKLNEVQKRLNELRELVHYYEQTSDMMTDAVNENTKDEETEESEYDSEHENSQPVTNIRNPQVASTWNEVNSNSNTQCVSNNRDGRAVNSNCEINNRSAANIRALNMPPLDCRYNREGEQRLHVARGEDDEEEEVEEGVSGASLSSHRSSLVDEAPEDEEFEQKISRLMAAKEKLKQLQDLVAMV</sequence>
<dbReference type="AlphaFoldDB" id="A0A1A6HZ03"/>
<comment type="caution">
    <text evidence="2">The sequence shown here is derived from an EMBL/GenBank/DDBJ whole genome shotgun (WGS) entry which is preliminary data.</text>
</comment>
<feature type="compositionally biased region" description="Acidic residues" evidence="1">
    <location>
        <begin position="193"/>
        <end position="202"/>
    </location>
</feature>
<evidence type="ECO:0000313" key="3">
    <source>
        <dbReference type="Proteomes" id="UP000092124"/>
    </source>
</evidence>
<name>A0A1A6HZ03_NEOLE</name>
<organism evidence="2 3">
    <name type="scientific">Neotoma lepida</name>
    <name type="common">Desert woodrat</name>
    <dbReference type="NCBI Taxonomy" id="56216"/>
    <lineage>
        <taxon>Eukaryota</taxon>
        <taxon>Metazoa</taxon>
        <taxon>Chordata</taxon>
        <taxon>Craniata</taxon>
        <taxon>Vertebrata</taxon>
        <taxon>Euteleostomi</taxon>
        <taxon>Mammalia</taxon>
        <taxon>Eutheria</taxon>
        <taxon>Euarchontoglires</taxon>
        <taxon>Glires</taxon>
        <taxon>Rodentia</taxon>
        <taxon>Myomorpha</taxon>
        <taxon>Muroidea</taxon>
        <taxon>Cricetidae</taxon>
        <taxon>Neotominae</taxon>
        <taxon>Neotoma</taxon>
    </lineage>
</organism>
<feature type="non-terminal residue" evidence="2">
    <location>
        <position position="250"/>
    </location>
</feature>
<proteinExistence type="predicted"/>